<dbReference type="Proteomes" id="UP000294545">
    <property type="component" value="Unassembled WGS sequence"/>
</dbReference>
<dbReference type="PANTHER" id="PTHR40396:SF1">
    <property type="entry name" value="ATPASE AAA-TYPE CORE DOMAIN-CONTAINING PROTEIN"/>
    <property type="match status" value="1"/>
</dbReference>
<dbReference type="GO" id="GO:0005524">
    <property type="term" value="F:ATP binding"/>
    <property type="evidence" value="ECO:0007669"/>
    <property type="project" value="InterPro"/>
</dbReference>
<evidence type="ECO:0000313" key="2">
    <source>
        <dbReference type="EMBL" id="TCK98533.1"/>
    </source>
</evidence>
<dbReference type="GO" id="GO:0016887">
    <property type="term" value="F:ATP hydrolysis activity"/>
    <property type="evidence" value="ECO:0007669"/>
    <property type="project" value="InterPro"/>
</dbReference>
<organism evidence="2 3">
    <name type="scientific">Natranaerovirga hydrolytica</name>
    <dbReference type="NCBI Taxonomy" id="680378"/>
    <lineage>
        <taxon>Bacteria</taxon>
        <taxon>Bacillati</taxon>
        <taxon>Bacillota</taxon>
        <taxon>Clostridia</taxon>
        <taxon>Lachnospirales</taxon>
        <taxon>Natranaerovirgaceae</taxon>
        <taxon>Natranaerovirga</taxon>
    </lineage>
</organism>
<evidence type="ECO:0000259" key="1">
    <source>
        <dbReference type="Pfam" id="PF13304"/>
    </source>
</evidence>
<dbReference type="EMBL" id="SMGQ01000011">
    <property type="protein sequence ID" value="TCK98533.1"/>
    <property type="molecule type" value="Genomic_DNA"/>
</dbReference>
<keyword evidence="3" id="KW-1185">Reference proteome</keyword>
<protein>
    <recommendedName>
        <fullName evidence="1">ATPase AAA-type core domain-containing protein</fullName>
    </recommendedName>
</protein>
<name>A0A4R1N799_9FIRM</name>
<dbReference type="RefSeq" id="WP_165868507.1">
    <property type="nucleotide sequence ID" value="NZ_SMGQ01000011.1"/>
</dbReference>
<reference evidence="2 3" key="1">
    <citation type="submission" date="2019-03" db="EMBL/GenBank/DDBJ databases">
        <title>Genomic Encyclopedia of Type Strains, Phase IV (KMG-IV): sequencing the most valuable type-strain genomes for metagenomic binning, comparative biology and taxonomic classification.</title>
        <authorList>
            <person name="Goeker M."/>
        </authorList>
    </citation>
    <scope>NUCLEOTIDE SEQUENCE [LARGE SCALE GENOMIC DNA]</scope>
    <source>
        <strain evidence="2 3">DSM 24176</strain>
    </source>
</reference>
<dbReference type="InterPro" id="IPR027417">
    <property type="entry name" value="P-loop_NTPase"/>
</dbReference>
<evidence type="ECO:0000313" key="3">
    <source>
        <dbReference type="Proteomes" id="UP000294545"/>
    </source>
</evidence>
<dbReference type="SUPFAM" id="SSF52540">
    <property type="entry name" value="P-loop containing nucleoside triphosphate hydrolases"/>
    <property type="match status" value="1"/>
</dbReference>
<accession>A0A4R1N799</accession>
<dbReference type="AlphaFoldDB" id="A0A4R1N799"/>
<dbReference type="PANTHER" id="PTHR40396">
    <property type="entry name" value="ATPASE-LIKE PROTEIN"/>
    <property type="match status" value="1"/>
</dbReference>
<gene>
    <name evidence="2" type="ORF">EDC19_0962</name>
</gene>
<proteinExistence type="predicted"/>
<feature type="domain" description="ATPase AAA-type core" evidence="1">
    <location>
        <begin position="301"/>
        <end position="373"/>
    </location>
</feature>
<dbReference type="InterPro" id="IPR003959">
    <property type="entry name" value="ATPase_AAA_core"/>
</dbReference>
<dbReference type="Gene3D" id="3.40.50.300">
    <property type="entry name" value="P-loop containing nucleotide triphosphate hydrolases"/>
    <property type="match status" value="1"/>
</dbReference>
<sequence length="439" mass="51274">MFSYVKLKNYKSLVNTVADFRNKKKKPKKLVLVYGENGSGKSNLVSSFYTLDETLRTMEIKDKLAAISNGFNEDDKKDVFLELLKHRYRDLQTIIQKDKTINSKGNMVLEFGIDINGRNGHYLIETDESKVIKEELYFTIEKNKGFHLKLSYDSFKINDRIFIDQAYNNELKDKFYKFWGKHTFLSILCNELEEKNEDYIESRLSHNILEVIYFLKSFSVNIKEGNRGERGKYGISHHILSKLKTGNIAIEEEKQLDNIENFLREFLTSLYADIKDVYYVKTSSEDKIKYQLYCKKMIGDELKDINFDLESTGTLRLIDFIPALLMSLMGNTTIIDEFDSGIHDLLVKNILVGMHEAIKGQLIITTHNTLLMEESISRDALYFIVINSDGHKEILCLNDYEHRTHPNNNIRDLYLKGLYEGIPIMLDLDFEEWIDELEL</sequence>
<dbReference type="Pfam" id="PF13304">
    <property type="entry name" value="AAA_21"/>
    <property type="match status" value="1"/>
</dbReference>
<comment type="caution">
    <text evidence="2">The sequence shown here is derived from an EMBL/GenBank/DDBJ whole genome shotgun (WGS) entry which is preliminary data.</text>
</comment>